<evidence type="ECO:0000256" key="1">
    <source>
        <dbReference type="ARBA" id="ARBA00000022"/>
    </source>
</evidence>
<dbReference type="EMBL" id="VNHS01000014">
    <property type="protein sequence ID" value="TYP69544.1"/>
    <property type="molecule type" value="Genomic_DNA"/>
</dbReference>
<dbReference type="RefSeq" id="WP_148932935.1">
    <property type="nucleotide sequence ID" value="NZ_VNHS01000014.1"/>
</dbReference>
<evidence type="ECO:0000313" key="5">
    <source>
        <dbReference type="Proteomes" id="UP000323257"/>
    </source>
</evidence>
<sequence>MIYTIEKLRDAYRAGETFKYVFFWGHTPPKDGTVDKSCFSQWWMSPFTVGVTEYSCAEQFMMAEKARLFGDDDMLEAILKSKHPKEMKAYGRAVRNFDKDVWDRECYGIVLRGSLAKFAQNPALGVYLKSTGNRILVEASPQDRIWGIGMGQSNPDVNNPLKWQGSNLLGFALTEARDELLRG</sequence>
<reference evidence="4 5" key="1">
    <citation type="submission" date="2019-07" db="EMBL/GenBank/DDBJ databases">
        <title>Genomic Encyclopedia of Type Strains, Phase III (KMG-III): the genomes of soil and plant-associated and newly described type strains.</title>
        <authorList>
            <person name="Whitman W."/>
        </authorList>
    </citation>
    <scope>NUCLEOTIDE SEQUENCE [LARGE SCALE GENOMIC DNA]</scope>
    <source>
        <strain evidence="4 5">BL24</strain>
    </source>
</reference>
<dbReference type="Pfam" id="PF08719">
    <property type="entry name" value="NADAR"/>
    <property type="match status" value="1"/>
</dbReference>
<evidence type="ECO:0000313" key="4">
    <source>
        <dbReference type="EMBL" id="TYP69544.1"/>
    </source>
</evidence>
<dbReference type="CDD" id="cd15457">
    <property type="entry name" value="NADAR"/>
    <property type="match status" value="1"/>
</dbReference>
<dbReference type="SUPFAM" id="SSF143990">
    <property type="entry name" value="YbiA-like"/>
    <property type="match status" value="1"/>
</dbReference>
<keyword evidence="5" id="KW-1185">Reference proteome</keyword>
<name>A0A5S5BRJ3_9BACL</name>
<dbReference type="AlphaFoldDB" id="A0A5S5BRJ3"/>
<accession>A0A5S5BRJ3</accession>
<gene>
    <name evidence="4" type="ORF">BCM02_11460</name>
</gene>
<dbReference type="InterPro" id="IPR012816">
    <property type="entry name" value="NADAR"/>
</dbReference>
<proteinExistence type="predicted"/>
<organism evidence="4 5">
    <name type="scientific">Paenibacillus methanolicus</name>
    <dbReference type="NCBI Taxonomy" id="582686"/>
    <lineage>
        <taxon>Bacteria</taxon>
        <taxon>Bacillati</taxon>
        <taxon>Bacillota</taxon>
        <taxon>Bacilli</taxon>
        <taxon>Bacillales</taxon>
        <taxon>Paenibacillaceae</taxon>
        <taxon>Paenibacillus</taxon>
    </lineage>
</organism>
<dbReference type="InterPro" id="IPR037238">
    <property type="entry name" value="YbiA-like_sf"/>
</dbReference>
<comment type="caution">
    <text evidence="4">The sequence shown here is derived from an EMBL/GenBank/DDBJ whole genome shotgun (WGS) entry which is preliminary data.</text>
</comment>
<evidence type="ECO:0000259" key="3">
    <source>
        <dbReference type="Pfam" id="PF08719"/>
    </source>
</evidence>
<protein>
    <recommendedName>
        <fullName evidence="3">NADAR domain-containing protein</fullName>
    </recommendedName>
</protein>
<dbReference type="NCBIfam" id="TIGR02464">
    <property type="entry name" value="ribofla_fusion"/>
    <property type="match status" value="1"/>
</dbReference>
<comment type="catalytic activity">
    <reaction evidence="1">
        <text>5-amino-6-(5-phospho-D-ribosylamino)uracil + H2O = 5,6-diaminouracil + D-ribose 5-phosphate</text>
        <dbReference type="Rhea" id="RHEA:55020"/>
        <dbReference type="ChEBI" id="CHEBI:15377"/>
        <dbReference type="ChEBI" id="CHEBI:46252"/>
        <dbReference type="ChEBI" id="CHEBI:58453"/>
        <dbReference type="ChEBI" id="CHEBI:78346"/>
    </reaction>
</comment>
<dbReference type="Proteomes" id="UP000323257">
    <property type="component" value="Unassembled WGS sequence"/>
</dbReference>
<evidence type="ECO:0000256" key="2">
    <source>
        <dbReference type="ARBA" id="ARBA00000751"/>
    </source>
</evidence>
<feature type="domain" description="NADAR" evidence="3">
    <location>
        <begin position="22"/>
        <end position="180"/>
    </location>
</feature>
<dbReference type="Gene3D" id="1.10.357.40">
    <property type="entry name" value="YbiA-like"/>
    <property type="match status" value="1"/>
</dbReference>
<comment type="catalytic activity">
    <reaction evidence="2">
        <text>2,5-diamino-6-hydroxy-4-(5-phosphoribosylamino)-pyrimidine + H2O = 2,5,6-triamino-4-hydroxypyrimidine + D-ribose 5-phosphate</text>
        <dbReference type="Rhea" id="RHEA:23436"/>
        <dbReference type="ChEBI" id="CHEBI:15377"/>
        <dbReference type="ChEBI" id="CHEBI:58614"/>
        <dbReference type="ChEBI" id="CHEBI:78346"/>
        <dbReference type="ChEBI" id="CHEBI:137796"/>
    </reaction>
</comment>
<dbReference type="OrthoDB" id="67297at2"/>